<dbReference type="AlphaFoldDB" id="A0A9N8HU58"/>
<keyword evidence="1" id="KW-0732">Signal</keyword>
<reference evidence="2" key="1">
    <citation type="submission" date="2020-06" db="EMBL/GenBank/DDBJ databases">
        <authorList>
            <consortium name="Plant Systems Biology data submission"/>
        </authorList>
    </citation>
    <scope>NUCLEOTIDE SEQUENCE</scope>
    <source>
        <strain evidence="2">D6</strain>
    </source>
</reference>
<evidence type="ECO:0000313" key="3">
    <source>
        <dbReference type="Proteomes" id="UP001153069"/>
    </source>
</evidence>
<accession>A0A9N8HU58</accession>
<evidence type="ECO:0000313" key="2">
    <source>
        <dbReference type="EMBL" id="CAB9522853.1"/>
    </source>
</evidence>
<protein>
    <submittedName>
        <fullName evidence="2">Uncharacterized protein</fullName>
    </submittedName>
</protein>
<organism evidence="2 3">
    <name type="scientific">Seminavis robusta</name>
    <dbReference type="NCBI Taxonomy" id="568900"/>
    <lineage>
        <taxon>Eukaryota</taxon>
        <taxon>Sar</taxon>
        <taxon>Stramenopiles</taxon>
        <taxon>Ochrophyta</taxon>
        <taxon>Bacillariophyta</taxon>
        <taxon>Bacillariophyceae</taxon>
        <taxon>Bacillariophycidae</taxon>
        <taxon>Naviculales</taxon>
        <taxon>Naviculaceae</taxon>
        <taxon>Seminavis</taxon>
    </lineage>
</organism>
<feature type="signal peptide" evidence="1">
    <location>
        <begin position="1"/>
        <end position="22"/>
    </location>
</feature>
<dbReference type="Proteomes" id="UP001153069">
    <property type="component" value="Unassembled WGS sequence"/>
</dbReference>
<sequence length="386" mass="43020">MKVETPFFGLLAVASSFVVATAKGTKQLRSNRQLTSYYDQINHGSVQTLSVAGHGFLQEELGYTNLGPMGTLTFTETKNDGRLGWTFLHFPSVCDTCFVLQNYRTHRVMTLDDRDRLAVRRIPSSGVFAQDIFRIQRTINNQDAYRYSIQSHSKPFLFLTVETENEQPALRLLPPRLSPREWTIREDFFQSHDTCHEALDISVGDSIVATTVGATPDEDLFRLGFGFNDGPGVWFKFIGTGGLIHIYTSCPENWDNLIKVFTAESCDEYGEEVGGQGYTCNASLQPIQTTAGMEYYILMSGIDTSQDGNFELSITEDIDPARHCNLQQFPGASCQSGSCRKFERTCKVPDNDNDGRLTQVVPRYAACSCEVGKFVCGLTLCGAYPV</sequence>
<comment type="caution">
    <text evidence="2">The sequence shown here is derived from an EMBL/GenBank/DDBJ whole genome shotgun (WGS) entry which is preliminary data.</text>
</comment>
<evidence type="ECO:0000256" key="1">
    <source>
        <dbReference type="SAM" id="SignalP"/>
    </source>
</evidence>
<name>A0A9N8HU58_9STRA</name>
<keyword evidence="3" id="KW-1185">Reference proteome</keyword>
<gene>
    <name evidence="2" type="ORF">SEMRO_1349_G265090.1</name>
</gene>
<feature type="chain" id="PRO_5040340405" evidence="1">
    <location>
        <begin position="23"/>
        <end position="386"/>
    </location>
</feature>
<dbReference type="EMBL" id="CAICTM010001347">
    <property type="protein sequence ID" value="CAB9522853.1"/>
    <property type="molecule type" value="Genomic_DNA"/>
</dbReference>
<proteinExistence type="predicted"/>